<dbReference type="Proteomes" id="UP001060085">
    <property type="component" value="Linkage Group LG04"/>
</dbReference>
<sequence length="211" mass="24612">MLLHLAGVLNGYDIAINHYFCILVLYVSVITFGYIFTQHFYRFKPTFSFLIILLTALNNTKVRMISVNDGLILGNHIPRILKRHFKRKPSFVELLDLFNEVKFQIVSDQMIDLIITHVERKINPNTHCGSCTTYVRLESGKSSSINLEAHPSAAVQSLLKSFLAKIYQRQKTIFYLNFNWFRHGDWTQIQNLYMSKKVAVMMHYTQVFLSI</sequence>
<accession>A0ACC0B1H0</accession>
<reference evidence="2" key="1">
    <citation type="journal article" date="2023" name="Nat. Plants">
        <title>Single-cell RNA sequencing provides a high-resolution roadmap for understanding the multicellular compartmentation of specialized metabolism.</title>
        <authorList>
            <person name="Sun S."/>
            <person name="Shen X."/>
            <person name="Li Y."/>
            <person name="Li Y."/>
            <person name="Wang S."/>
            <person name="Li R."/>
            <person name="Zhang H."/>
            <person name="Shen G."/>
            <person name="Guo B."/>
            <person name="Wei J."/>
            <person name="Xu J."/>
            <person name="St-Pierre B."/>
            <person name="Chen S."/>
            <person name="Sun C."/>
        </authorList>
    </citation>
    <scope>NUCLEOTIDE SEQUENCE [LARGE SCALE GENOMIC DNA]</scope>
</reference>
<keyword evidence="2" id="KW-1185">Reference proteome</keyword>
<gene>
    <name evidence="1" type="ORF">M9H77_16310</name>
</gene>
<dbReference type="EMBL" id="CM044704">
    <property type="protein sequence ID" value="KAI5666457.1"/>
    <property type="molecule type" value="Genomic_DNA"/>
</dbReference>
<name>A0ACC0B1H0_CATRO</name>
<evidence type="ECO:0000313" key="1">
    <source>
        <dbReference type="EMBL" id="KAI5666457.1"/>
    </source>
</evidence>
<proteinExistence type="predicted"/>
<protein>
    <submittedName>
        <fullName evidence="1">Uncharacterized protein</fullName>
    </submittedName>
</protein>
<organism evidence="1 2">
    <name type="scientific">Catharanthus roseus</name>
    <name type="common">Madagascar periwinkle</name>
    <name type="synonym">Vinca rosea</name>
    <dbReference type="NCBI Taxonomy" id="4058"/>
    <lineage>
        <taxon>Eukaryota</taxon>
        <taxon>Viridiplantae</taxon>
        <taxon>Streptophyta</taxon>
        <taxon>Embryophyta</taxon>
        <taxon>Tracheophyta</taxon>
        <taxon>Spermatophyta</taxon>
        <taxon>Magnoliopsida</taxon>
        <taxon>eudicotyledons</taxon>
        <taxon>Gunneridae</taxon>
        <taxon>Pentapetalae</taxon>
        <taxon>asterids</taxon>
        <taxon>lamiids</taxon>
        <taxon>Gentianales</taxon>
        <taxon>Apocynaceae</taxon>
        <taxon>Rauvolfioideae</taxon>
        <taxon>Vinceae</taxon>
        <taxon>Catharanthinae</taxon>
        <taxon>Catharanthus</taxon>
    </lineage>
</organism>
<evidence type="ECO:0000313" key="2">
    <source>
        <dbReference type="Proteomes" id="UP001060085"/>
    </source>
</evidence>
<comment type="caution">
    <text evidence="1">The sequence shown here is derived from an EMBL/GenBank/DDBJ whole genome shotgun (WGS) entry which is preliminary data.</text>
</comment>